<accession>A0A173WE60</accession>
<gene>
    <name evidence="2" type="ORF">ERS852380_00165</name>
    <name evidence="4" type="ORF">FSA05_07615</name>
    <name evidence="3" type="ORF">GKD70_01675</name>
</gene>
<protein>
    <submittedName>
        <fullName evidence="4">DUF4374 domain-containing protein</fullName>
    </submittedName>
</protein>
<sequence length="471" mass="51051">MKKNYLMTGLAVALLVGGVFTSCSDDDPVNPDNGGNGNGNGGGSTSEAVSSYVVAASVGDANYLLTADTLGDGSISAKNNGLTTESGTQWIFYKDKYLYRLVYNQGNAGVTSSYVLNAEGKIKERDNTYEIKRFTSYGIYGDYIITSSTGDLGEEYADENGYLPKGFLLSYLDVAKETFTTNTNTILSENYLGNGEFVTLAGILQANGRIYSAAIPMGLSKYGVKAEGGKYVKYPELVKTESGGSGSGAYEKGELQWTQYPNEAWVAIYANEKFENPKLIKTDKISYACGRNRSQYYQTIWTADNGDVYVFSPSYAKTMTAEVQKTTLPAGVVRIKANAEEFDPDYYCNLEAQTGGKAFLRCWHITEDYFLLLMYDRPLTESGFAAKELAIYKGEDKSLTYVKGLPSTDVISGFGNTPFSEDGIAYMAVTTTDGSQPAVYRIDPKTATATKGLTVEAEQISGVGKLTAAQE</sequence>
<dbReference type="EMBL" id="WKMO01000001">
    <property type="protein sequence ID" value="MSB72014.1"/>
    <property type="molecule type" value="Genomic_DNA"/>
</dbReference>
<dbReference type="Proteomes" id="UP000095455">
    <property type="component" value="Unassembled WGS sequence"/>
</dbReference>
<dbReference type="AlphaFoldDB" id="A0A173WE60"/>
<dbReference type="Pfam" id="PF14298">
    <property type="entry name" value="DUF4374"/>
    <property type="match status" value="1"/>
</dbReference>
<organism evidence="4 6">
    <name type="scientific">Parabacteroides distasonis</name>
    <dbReference type="NCBI Taxonomy" id="823"/>
    <lineage>
        <taxon>Bacteria</taxon>
        <taxon>Pseudomonadati</taxon>
        <taxon>Bacteroidota</taxon>
        <taxon>Bacteroidia</taxon>
        <taxon>Bacteroidales</taxon>
        <taxon>Tannerellaceae</taxon>
        <taxon>Parabacteroides</taxon>
    </lineage>
</organism>
<reference evidence="2 5" key="1">
    <citation type="submission" date="2015-09" db="EMBL/GenBank/DDBJ databases">
        <authorList>
            <consortium name="Pathogen Informatics"/>
        </authorList>
    </citation>
    <scope>NUCLEOTIDE SEQUENCE [LARGE SCALE GENOMIC DNA]</scope>
    <source>
        <strain evidence="2 5">2789STDY5608822</strain>
    </source>
</reference>
<feature type="chain" id="PRO_5039781411" evidence="1">
    <location>
        <begin position="26"/>
        <end position="471"/>
    </location>
</feature>
<evidence type="ECO:0000313" key="3">
    <source>
        <dbReference type="EMBL" id="MSB72014.1"/>
    </source>
</evidence>
<evidence type="ECO:0000313" key="7">
    <source>
        <dbReference type="Proteomes" id="UP000441609"/>
    </source>
</evidence>
<feature type="signal peptide" evidence="1">
    <location>
        <begin position="1"/>
        <end position="25"/>
    </location>
</feature>
<evidence type="ECO:0000256" key="1">
    <source>
        <dbReference type="SAM" id="SignalP"/>
    </source>
</evidence>
<reference evidence="3 7" key="2">
    <citation type="journal article" date="2019" name="Nat. Med.">
        <title>A library of human gut bacterial isolates paired with longitudinal multiomics data enables mechanistic microbiome research.</title>
        <authorList>
            <person name="Poyet M."/>
            <person name="Groussin M."/>
            <person name="Gibbons S.M."/>
            <person name="Avila-Pacheco J."/>
            <person name="Jiang X."/>
            <person name="Kearney S.M."/>
            <person name="Perrotta A.R."/>
            <person name="Berdy B."/>
            <person name="Zhao S."/>
            <person name="Lieberman T.D."/>
            <person name="Swanson P.K."/>
            <person name="Smith M."/>
            <person name="Roesemann S."/>
            <person name="Alexander J.E."/>
            <person name="Rich S.A."/>
            <person name="Livny J."/>
            <person name="Vlamakis H."/>
            <person name="Clish C."/>
            <person name="Bullock K."/>
            <person name="Deik A."/>
            <person name="Scott J."/>
            <person name="Pierce K.A."/>
            <person name="Xavier R.J."/>
            <person name="Alm E.J."/>
        </authorList>
    </citation>
    <scope>NUCLEOTIDE SEQUENCE [LARGE SCALE GENOMIC DNA]</scope>
    <source>
        <strain evidence="3 7">BIOML-A20</strain>
    </source>
</reference>
<dbReference type="EMBL" id="CYYK01000001">
    <property type="protein sequence ID" value="CUN37256.1"/>
    <property type="molecule type" value="Genomic_DNA"/>
</dbReference>
<evidence type="ECO:0000313" key="4">
    <source>
        <dbReference type="EMBL" id="TWV62890.1"/>
    </source>
</evidence>
<dbReference type="InterPro" id="IPR025401">
    <property type="entry name" value="DUF4374"/>
</dbReference>
<reference evidence="4 6" key="3">
    <citation type="submission" date="2019-07" db="EMBL/GenBank/DDBJ databases">
        <title>Genome sequencing of Parabacteroides distasonis iSURF_7.</title>
        <authorList>
            <person name="Degefu H.N."/>
            <person name="Ruoff K.L."/>
            <person name="Price C.E."/>
            <person name="Valls R.A."/>
            <person name="O'Toole G.A."/>
        </authorList>
    </citation>
    <scope>NUCLEOTIDE SEQUENCE [LARGE SCALE GENOMIC DNA]</scope>
    <source>
        <strain evidence="4 6">CFPLTA003_1B</strain>
    </source>
</reference>
<evidence type="ECO:0000313" key="2">
    <source>
        <dbReference type="EMBL" id="CUN37256.1"/>
    </source>
</evidence>
<proteinExistence type="predicted"/>
<dbReference type="Proteomes" id="UP000315827">
    <property type="component" value="Unassembled WGS sequence"/>
</dbReference>
<dbReference type="PROSITE" id="PS51257">
    <property type="entry name" value="PROKAR_LIPOPROTEIN"/>
    <property type="match status" value="1"/>
</dbReference>
<evidence type="ECO:0000313" key="6">
    <source>
        <dbReference type="Proteomes" id="UP000315827"/>
    </source>
</evidence>
<dbReference type="Proteomes" id="UP000441609">
    <property type="component" value="Unassembled WGS sequence"/>
</dbReference>
<name>A0A173WE60_PARDI</name>
<dbReference type="EMBL" id="VOHW01000003">
    <property type="protein sequence ID" value="TWV62890.1"/>
    <property type="molecule type" value="Genomic_DNA"/>
</dbReference>
<evidence type="ECO:0000313" key="5">
    <source>
        <dbReference type="Proteomes" id="UP000095455"/>
    </source>
</evidence>
<comment type="caution">
    <text evidence="4">The sequence shown here is derived from an EMBL/GenBank/DDBJ whole genome shotgun (WGS) entry which is preliminary data.</text>
</comment>
<dbReference type="OrthoDB" id="738440at2"/>
<dbReference type="RefSeq" id="WP_005859694.1">
    <property type="nucleotide sequence ID" value="NZ_BQOC01000003.1"/>
</dbReference>
<keyword evidence="1" id="KW-0732">Signal</keyword>